<dbReference type="InterPro" id="IPR050811">
    <property type="entry name" value="Phosphate_ABC_transporter"/>
</dbReference>
<keyword evidence="1 2" id="KW-0732">Signal</keyword>
<comment type="caution">
    <text evidence="4">The sequence shown here is derived from an EMBL/GenBank/DDBJ whole genome shotgun (WGS) entry which is preliminary data.</text>
</comment>
<evidence type="ECO:0000313" key="5">
    <source>
        <dbReference type="Proteomes" id="UP000660024"/>
    </source>
</evidence>
<name>A0ABS1BFF0_9SPHI</name>
<dbReference type="InterPro" id="IPR024370">
    <property type="entry name" value="PBP_domain"/>
</dbReference>
<proteinExistence type="predicted"/>
<dbReference type="PROSITE" id="PS51257">
    <property type="entry name" value="PROKAR_LIPOPROTEIN"/>
    <property type="match status" value="1"/>
</dbReference>
<dbReference type="PANTHER" id="PTHR30570">
    <property type="entry name" value="PERIPLASMIC PHOSPHATE BINDING COMPONENT OF PHOSPHATE ABC TRANSPORTER"/>
    <property type="match status" value="1"/>
</dbReference>
<evidence type="ECO:0000313" key="4">
    <source>
        <dbReference type="EMBL" id="MBK0381565.1"/>
    </source>
</evidence>
<dbReference type="Pfam" id="PF12849">
    <property type="entry name" value="PBP_like_2"/>
    <property type="match status" value="1"/>
</dbReference>
<gene>
    <name evidence="4" type="ORF">I5M32_01210</name>
</gene>
<feature type="signal peptide" evidence="2">
    <location>
        <begin position="1"/>
        <end position="22"/>
    </location>
</feature>
<dbReference type="Gene3D" id="3.40.190.10">
    <property type="entry name" value="Periplasmic binding protein-like II"/>
    <property type="match status" value="2"/>
</dbReference>
<evidence type="ECO:0000259" key="3">
    <source>
        <dbReference type="Pfam" id="PF12849"/>
    </source>
</evidence>
<protein>
    <submittedName>
        <fullName evidence="4">Substrate-binding domain-containing protein</fullName>
    </submittedName>
</protein>
<evidence type="ECO:0000256" key="2">
    <source>
        <dbReference type="SAM" id="SignalP"/>
    </source>
</evidence>
<feature type="domain" description="PBP" evidence="3">
    <location>
        <begin position="34"/>
        <end position="272"/>
    </location>
</feature>
<reference evidence="4 5" key="1">
    <citation type="submission" date="2020-12" db="EMBL/GenBank/DDBJ databases">
        <title>Bacterial novel species Pedobacter sp. SD-b isolated from soil.</title>
        <authorList>
            <person name="Jung H.-Y."/>
        </authorList>
    </citation>
    <scope>NUCLEOTIDE SEQUENCE [LARGE SCALE GENOMIC DNA]</scope>
    <source>
        <strain evidence="4 5">SD-b</strain>
    </source>
</reference>
<dbReference type="Proteomes" id="UP000660024">
    <property type="component" value="Unassembled WGS sequence"/>
</dbReference>
<dbReference type="RefSeq" id="WP_200584169.1">
    <property type="nucleotide sequence ID" value="NZ_JAEHFY010000001.1"/>
</dbReference>
<dbReference type="SUPFAM" id="SSF53850">
    <property type="entry name" value="Periplasmic binding protein-like II"/>
    <property type="match status" value="1"/>
</dbReference>
<accession>A0ABS1BFF0</accession>
<dbReference type="EMBL" id="JAEHFY010000001">
    <property type="protein sequence ID" value="MBK0381565.1"/>
    <property type="molecule type" value="Genomic_DNA"/>
</dbReference>
<evidence type="ECO:0000256" key="1">
    <source>
        <dbReference type="ARBA" id="ARBA00022729"/>
    </source>
</evidence>
<feature type="chain" id="PRO_5045676668" evidence="2">
    <location>
        <begin position="23"/>
        <end position="297"/>
    </location>
</feature>
<organism evidence="4 5">
    <name type="scientific">Pedobacter segetis</name>
    <dbReference type="NCBI Taxonomy" id="2793069"/>
    <lineage>
        <taxon>Bacteria</taxon>
        <taxon>Pseudomonadati</taxon>
        <taxon>Bacteroidota</taxon>
        <taxon>Sphingobacteriia</taxon>
        <taxon>Sphingobacteriales</taxon>
        <taxon>Sphingobacteriaceae</taxon>
        <taxon>Pedobacter</taxon>
    </lineage>
</organism>
<dbReference type="PANTHER" id="PTHR30570:SF1">
    <property type="entry name" value="PHOSPHATE-BINDING PROTEIN PSTS"/>
    <property type="match status" value="1"/>
</dbReference>
<keyword evidence="5" id="KW-1185">Reference proteome</keyword>
<sequence>MIKKGFLPFVFMFSLLIMFACRQQTVSDNTDEITYGNATMVADESLYPIVDDEYQIFSNDYKRANINIIYKPLTDALDLFTSDSIDVAILPRKLSEKEAKSYLDKNIIIRYTKFAIDGIALITGKNNPDSLITVTELKDALSGNSKKNTPIVFDNPKSSTVEYLMSLTGVKTFPKNVYALKSNKEVIKYIVKNPNAIGIVSVAWMKRPTQDIAADVEKTRFIAVKGEGKTYEKPTQSNLKVDNYPLIRDLYIINCQGRAGLGTGFAAFVASELGQRIILKSGLAPDSLPSRQIKIRN</sequence>